<sequence length="273" mass="30616">MSVKKNKPITPSQRFKIKNTFKEITRNFPEKTLSRGKKKTGGRNNYGKMTIRYLGGGHKKKYRIIDYKRNKFGIPAIIKSIEYDPNRSCFISLIYYIDGEKRYILSINGLKIGQKVLSDKYTTLELGNAMYLMNIPLGTIISCVELTPGKGAILARSAGSYAQLIAKSEKFSTIKLPSGENRMVLSTCMATIGSISNSDHKLEIDGKAGRKRWLGIRPRTRGVAMNPVDHPMGGGEGKSSGGHPRNRNCIPSNGFKTRDKKNRSNKYIIEYKK</sequence>
<gene>
    <name evidence="5 9" type="primary">rplB</name>
    <name evidence="9" type="ORF">SMPSPU_244</name>
</gene>
<dbReference type="InterPro" id="IPR022666">
    <property type="entry name" value="Ribosomal_uL2_RNA-bd_dom"/>
</dbReference>
<dbReference type="GO" id="GO:0016740">
    <property type="term" value="F:transferase activity"/>
    <property type="evidence" value="ECO:0007669"/>
    <property type="project" value="InterPro"/>
</dbReference>
<organism evidence="9 10">
    <name type="scientific">Candidatus Karelsulcia muelleri PSPU</name>
    <dbReference type="NCBI Taxonomy" id="1189303"/>
    <lineage>
        <taxon>Bacteria</taxon>
        <taxon>Pseudomonadati</taxon>
        <taxon>Bacteroidota</taxon>
        <taxon>Flavobacteriia</taxon>
        <taxon>Flavobacteriales</taxon>
        <taxon>Candidatus Karelsulcia</taxon>
    </lineage>
</organism>
<dbReference type="InterPro" id="IPR012340">
    <property type="entry name" value="NA-bd_OB-fold"/>
</dbReference>
<dbReference type="InterPro" id="IPR008991">
    <property type="entry name" value="Translation_prot_SH3-like_sf"/>
</dbReference>
<keyword evidence="5" id="KW-0694">RNA-binding</keyword>
<dbReference type="FunFam" id="2.30.30.30:FF:000001">
    <property type="entry name" value="50S ribosomal protein L2"/>
    <property type="match status" value="1"/>
</dbReference>
<feature type="domain" description="Large ribosomal subunit protein uL2 RNA-binding" evidence="8">
    <location>
        <begin position="42"/>
        <end position="118"/>
    </location>
</feature>
<dbReference type="HAMAP" id="MF_01320_B">
    <property type="entry name" value="Ribosomal_uL2_B"/>
    <property type="match status" value="1"/>
</dbReference>
<evidence type="ECO:0000256" key="6">
    <source>
        <dbReference type="SAM" id="MobiDB-lite"/>
    </source>
</evidence>
<dbReference type="InterPro" id="IPR005880">
    <property type="entry name" value="Ribosomal_uL2_bac/org-type"/>
</dbReference>
<dbReference type="Gene3D" id="4.10.950.10">
    <property type="entry name" value="Ribosomal protein L2, domain 3"/>
    <property type="match status" value="1"/>
</dbReference>
<feature type="domain" description="Large ribosomal subunit protein uL2 C-terminal" evidence="7">
    <location>
        <begin position="124"/>
        <end position="251"/>
    </location>
</feature>
<proteinExistence type="inferred from homology"/>
<feature type="region of interest" description="Disordered" evidence="6">
    <location>
        <begin position="222"/>
        <end position="264"/>
    </location>
</feature>
<dbReference type="SUPFAM" id="SSF50249">
    <property type="entry name" value="Nucleic acid-binding proteins"/>
    <property type="match status" value="1"/>
</dbReference>
<dbReference type="PANTHER" id="PTHR13691">
    <property type="entry name" value="RIBOSOMAL PROTEIN L2"/>
    <property type="match status" value="1"/>
</dbReference>
<dbReference type="InterPro" id="IPR022669">
    <property type="entry name" value="Ribosomal_uL2_C"/>
</dbReference>
<keyword evidence="3 5" id="KW-0687">Ribonucleoprotein</keyword>
<evidence type="ECO:0000313" key="10">
    <source>
        <dbReference type="Proteomes" id="UP000031659"/>
    </source>
</evidence>
<dbReference type="InterPro" id="IPR022671">
    <property type="entry name" value="Ribosomal_uL2_CS"/>
</dbReference>
<comment type="similarity">
    <text evidence="1 5">Belongs to the universal ribosomal protein uL2 family.</text>
</comment>
<dbReference type="PANTHER" id="PTHR13691:SF5">
    <property type="entry name" value="LARGE RIBOSOMAL SUBUNIT PROTEIN UL2M"/>
    <property type="match status" value="1"/>
</dbReference>
<dbReference type="Gene3D" id="2.30.30.30">
    <property type="match status" value="1"/>
</dbReference>
<dbReference type="NCBIfam" id="TIGR01171">
    <property type="entry name" value="rplB_bact"/>
    <property type="match status" value="1"/>
</dbReference>
<dbReference type="SMART" id="SM01382">
    <property type="entry name" value="Ribosomal_L2_C"/>
    <property type="match status" value="1"/>
</dbReference>
<dbReference type="EMBL" id="AP013293">
    <property type="protein sequence ID" value="BAO66390.1"/>
    <property type="molecule type" value="Genomic_DNA"/>
</dbReference>
<dbReference type="Gene3D" id="2.40.50.140">
    <property type="entry name" value="Nucleic acid-binding proteins"/>
    <property type="match status" value="1"/>
</dbReference>
<dbReference type="PROSITE" id="PS00467">
    <property type="entry name" value="RIBOSOMAL_L2"/>
    <property type="match status" value="1"/>
</dbReference>
<dbReference type="SUPFAM" id="SSF50104">
    <property type="entry name" value="Translation proteins SH3-like domain"/>
    <property type="match status" value="1"/>
</dbReference>
<evidence type="ECO:0000256" key="1">
    <source>
        <dbReference type="ARBA" id="ARBA00005636"/>
    </source>
</evidence>
<dbReference type="InterPro" id="IPR014722">
    <property type="entry name" value="Rib_uL2_dom2"/>
</dbReference>
<keyword evidence="2 5" id="KW-0689">Ribosomal protein</keyword>
<evidence type="ECO:0000256" key="5">
    <source>
        <dbReference type="HAMAP-Rule" id="MF_01320"/>
    </source>
</evidence>
<keyword evidence="5" id="KW-0699">rRNA-binding</keyword>
<dbReference type="InterPro" id="IPR002171">
    <property type="entry name" value="Ribosomal_uL2"/>
</dbReference>
<dbReference type="KEGG" id="smup:SMPSPU_244"/>
<dbReference type="InterPro" id="IPR014726">
    <property type="entry name" value="Ribosomal_uL2_dom3"/>
</dbReference>
<dbReference type="GO" id="GO:0002181">
    <property type="term" value="P:cytoplasmic translation"/>
    <property type="evidence" value="ECO:0007669"/>
    <property type="project" value="TreeGrafter"/>
</dbReference>
<evidence type="ECO:0000259" key="8">
    <source>
        <dbReference type="SMART" id="SM01383"/>
    </source>
</evidence>
<accession>A0AAD1AYR9</accession>
<reference evidence="9 10" key="1">
    <citation type="journal article" date="2014" name="ISME J.">
        <title>Swapping symbionts in spittlebugs: evolutionary replacement of a reduced genome symbiont.</title>
        <authorList>
            <person name="Koga R."/>
            <person name="Moran N.A."/>
        </authorList>
    </citation>
    <scope>NUCLEOTIDE SEQUENCE [LARGE SCALE GENOMIC DNA]</scope>
    <source>
        <strain evidence="9 10">PSPU</strain>
    </source>
</reference>
<dbReference type="PIRSF" id="PIRSF002158">
    <property type="entry name" value="Ribosomal_L2"/>
    <property type="match status" value="1"/>
</dbReference>
<evidence type="ECO:0000313" key="9">
    <source>
        <dbReference type="EMBL" id="BAO66390.1"/>
    </source>
</evidence>
<dbReference type="FunFam" id="2.40.50.140:FF:000003">
    <property type="entry name" value="50S ribosomal protein L2"/>
    <property type="match status" value="1"/>
</dbReference>
<protein>
    <recommendedName>
        <fullName evidence="4 5">Large ribosomal subunit protein uL2</fullName>
    </recommendedName>
</protein>
<dbReference type="GO" id="GO:0015934">
    <property type="term" value="C:large ribosomal subunit"/>
    <property type="evidence" value="ECO:0007669"/>
    <property type="project" value="InterPro"/>
</dbReference>
<dbReference type="SMART" id="SM01383">
    <property type="entry name" value="Ribosomal_L2"/>
    <property type="match status" value="1"/>
</dbReference>
<comment type="function">
    <text evidence="5">One of the primary rRNA binding proteins. Required for association of the 30S and 50S subunits to form the 70S ribosome, for tRNA binding and peptide bond formation. It has been suggested to have peptidyltransferase activity; this is somewhat controversial. Makes several contacts with the 16S rRNA in the 70S ribosome.</text>
</comment>
<dbReference type="AlphaFoldDB" id="A0AAD1AYR9"/>
<evidence type="ECO:0000256" key="2">
    <source>
        <dbReference type="ARBA" id="ARBA00022980"/>
    </source>
</evidence>
<comment type="subunit">
    <text evidence="5">Part of the 50S ribosomal subunit. Forms a bridge to the 30S subunit in the 70S ribosome.</text>
</comment>
<dbReference type="Pfam" id="PF00181">
    <property type="entry name" value="Ribosomal_L2_N"/>
    <property type="match status" value="1"/>
</dbReference>
<evidence type="ECO:0000256" key="4">
    <source>
        <dbReference type="ARBA" id="ARBA00035242"/>
    </source>
</evidence>
<name>A0AAD1AYR9_9FLAO</name>
<dbReference type="Proteomes" id="UP000031659">
    <property type="component" value="Chromosome"/>
</dbReference>
<dbReference type="Pfam" id="PF03947">
    <property type="entry name" value="Ribosomal_L2_C"/>
    <property type="match status" value="1"/>
</dbReference>
<dbReference type="FunFam" id="4.10.950.10:FF:000001">
    <property type="entry name" value="50S ribosomal protein L2"/>
    <property type="match status" value="1"/>
</dbReference>
<dbReference type="GO" id="GO:0019843">
    <property type="term" value="F:rRNA binding"/>
    <property type="evidence" value="ECO:0007669"/>
    <property type="project" value="UniProtKB-UniRule"/>
</dbReference>
<evidence type="ECO:0000256" key="3">
    <source>
        <dbReference type="ARBA" id="ARBA00023274"/>
    </source>
</evidence>
<dbReference type="RefSeq" id="WP_041094034.1">
    <property type="nucleotide sequence ID" value="NZ_AP013293.1"/>
</dbReference>
<evidence type="ECO:0000259" key="7">
    <source>
        <dbReference type="SMART" id="SM01382"/>
    </source>
</evidence>
<dbReference type="GO" id="GO:0003735">
    <property type="term" value="F:structural constituent of ribosome"/>
    <property type="evidence" value="ECO:0007669"/>
    <property type="project" value="InterPro"/>
</dbReference>